<dbReference type="SUPFAM" id="SSF54862">
    <property type="entry name" value="4Fe-4S ferredoxins"/>
    <property type="match status" value="1"/>
</dbReference>
<dbReference type="Proteomes" id="UP000534783">
    <property type="component" value="Unassembled WGS sequence"/>
</dbReference>
<evidence type="ECO:0000313" key="5">
    <source>
        <dbReference type="EMBL" id="NKE69396.1"/>
    </source>
</evidence>
<name>A0A7X6I9G7_9BACT</name>
<keyword evidence="2" id="KW-0408">Iron</keyword>
<keyword evidence="1" id="KW-0479">Metal-binding</keyword>
<protein>
    <submittedName>
        <fullName evidence="5">4Fe-4S ferredoxin</fullName>
    </submittedName>
</protein>
<feature type="domain" description="4Fe-4S ferredoxin-type" evidence="4">
    <location>
        <begin position="1"/>
        <end position="29"/>
    </location>
</feature>
<comment type="caution">
    <text evidence="5">The sequence shown here is derived from an EMBL/GenBank/DDBJ whole genome shotgun (WGS) entry which is preliminary data.</text>
</comment>
<dbReference type="GO" id="GO:0051536">
    <property type="term" value="F:iron-sulfur cluster binding"/>
    <property type="evidence" value="ECO:0007669"/>
    <property type="project" value="UniProtKB-KW"/>
</dbReference>
<evidence type="ECO:0000259" key="4">
    <source>
        <dbReference type="PROSITE" id="PS51379"/>
    </source>
</evidence>
<gene>
    <name evidence="5" type="ORF">MNODULE_01345</name>
</gene>
<dbReference type="InterPro" id="IPR017900">
    <property type="entry name" value="4Fe4S_Fe_S_CS"/>
</dbReference>
<evidence type="ECO:0000256" key="2">
    <source>
        <dbReference type="ARBA" id="ARBA00023004"/>
    </source>
</evidence>
<dbReference type="Gene3D" id="3.30.70.20">
    <property type="match status" value="1"/>
</dbReference>
<dbReference type="Pfam" id="PF00037">
    <property type="entry name" value="Fer4"/>
    <property type="match status" value="1"/>
</dbReference>
<dbReference type="EMBL" id="VTOW01000001">
    <property type="protein sequence ID" value="NKE69396.1"/>
    <property type="molecule type" value="Genomic_DNA"/>
</dbReference>
<evidence type="ECO:0000313" key="6">
    <source>
        <dbReference type="Proteomes" id="UP000534783"/>
    </source>
</evidence>
<organism evidence="5 6">
    <name type="scientific">Candidatus Manganitrophus noduliformans</name>
    <dbReference type="NCBI Taxonomy" id="2606439"/>
    <lineage>
        <taxon>Bacteria</taxon>
        <taxon>Pseudomonadati</taxon>
        <taxon>Nitrospirota</taxon>
        <taxon>Nitrospiria</taxon>
        <taxon>Candidatus Troglogloeales</taxon>
        <taxon>Candidatus Manganitrophaceae</taxon>
        <taxon>Candidatus Manganitrophus</taxon>
    </lineage>
</organism>
<dbReference type="PROSITE" id="PS00198">
    <property type="entry name" value="4FE4S_FER_1"/>
    <property type="match status" value="1"/>
</dbReference>
<dbReference type="AlphaFoldDB" id="A0A7X6I9G7"/>
<dbReference type="GO" id="GO:0046872">
    <property type="term" value="F:metal ion binding"/>
    <property type="evidence" value="ECO:0007669"/>
    <property type="project" value="UniProtKB-KW"/>
</dbReference>
<evidence type="ECO:0000256" key="1">
    <source>
        <dbReference type="ARBA" id="ARBA00022723"/>
    </source>
</evidence>
<accession>A0A7X6I9G7</accession>
<dbReference type="InterPro" id="IPR017896">
    <property type="entry name" value="4Fe4S_Fe-S-bd"/>
</dbReference>
<proteinExistence type="predicted"/>
<dbReference type="RefSeq" id="WP_168057697.1">
    <property type="nucleotide sequence ID" value="NZ_VTOW01000001.1"/>
</dbReference>
<dbReference type="PROSITE" id="PS51379">
    <property type="entry name" value="4FE4S_FER_2"/>
    <property type="match status" value="1"/>
</dbReference>
<keyword evidence="6" id="KW-1185">Reference proteome</keyword>
<keyword evidence="3" id="KW-0411">Iron-sulfur</keyword>
<evidence type="ECO:0000256" key="3">
    <source>
        <dbReference type="ARBA" id="ARBA00023014"/>
    </source>
</evidence>
<reference evidence="5 6" key="1">
    <citation type="journal article" date="2020" name="Nature">
        <title>Bacterial chemolithoautotrophy via manganese oxidation.</title>
        <authorList>
            <person name="Yu H."/>
            <person name="Leadbetter J.R."/>
        </authorList>
    </citation>
    <scope>NUCLEOTIDE SEQUENCE [LARGE SCALE GENOMIC DNA]</scope>
    <source>
        <strain evidence="5 6">Mn-1</strain>
    </source>
</reference>
<sequence length="122" mass="13221">MALLITSECIACAACLPECPNEAIFENRSDCESKGYKLTGEDGGGQLAHATSDNIYVITYERCTECVGHFDEPQCAAVCPVSDCCISDPTYPEKADVLLEKAKSLNPDKEIDPARVWSGVRN</sequence>